<dbReference type="SUPFAM" id="SSF51230">
    <property type="entry name" value="Single hybrid motif"/>
    <property type="match status" value="1"/>
</dbReference>
<dbReference type="OrthoDB" id="9796712at2"/>
<dbReference type="InterPro" id="IPR033753">
    <property type="entry name" value="GCV_H/Fam206"/>
</dbReference>
<keyword evidence="3" id="KW-1185">Reference proteome</keyword>
<dbReference type="KEGG" id="roz:CBI38_23450"/>
<dbReference type="InterPro" id="IPR011053">
    <property type="entry name" value="Single_hybrid_motif"/>
</dbReference>
<protein>
    <submittedName>
        <fullName evidence="2">Glycine cleavage system protein H</fullName>
    </submittedName>
</protein>
<organism evidence="2 3">
    <name type="scientific">Rhodococcus oxybenzonivorans</name>
    <dbReference type="NCBI Taxonomy" id="1990687"/>
    <lineage>
        <taxon>Bacteria</taxon>
        <taxon>Bacillati</taxon>
        <taxon>Actinomycetota</taxon>
        <taxon>Actinomycetes</taxon>
        <taxon>Mycobacteriales</taxon>
        <taxon>Nocardiaceae</taxon>
        <taxon>Rhodococcus</taxon>
    </lineage>
</organism>
<sequence>MGDMQLPTGRMYTSSHSWLALTPGEALSDYPLRAGITATALDGLDIVGLDLPAVRSTVNAGAPCALIWSSSRTVVTMYAPLSGLVTLTNIAAIDDPQLVARDPHYSGWLFAILPFHTSSTKDLLAPAQYTDELSEAI</sequence>
<gene>
    <name evidence="2" type="ORF">CBI38_23450</name>
</gene>
<evidence type="ECO:0000313" key="3">
    <source>
        <dbReference type="Proteomes" id="UP000245711"/>
    </source>
</evidence>
<accession>A0A2S2BZL5</accession>
<dbReference type="AlphaFoldDB" id="A0A2S2BZL5"/>
<dbReference type="GO" id="GO:0005737">
    <property type="term" value="C:cytoplasm"/>
    <property type="evidence" value="ECO:0007669"/>
    <property type="project" value="TreeGrafter"/>
</dbReference>
<dbReference type="GO" id="GO:0005960">
    <property type="term" value="C:glycine cleavage complex"/>
    <property type="evidence" value="ECO:0007669"/>
    <property type="project" value="InterPro"/>
</dbReference>
<evidence type="ECO:0000256" key="1">
    <source>
        <dbReference type="ARBA" id="ARBA00022823"/>
    </source>
</evidence>
<dbReference type="PANTHER" id="PTHR11715">
    <property type="entry name" value="GLYCINE CLEAVAGE SYSTEM H PROTEIN"/>
    <property type="match status" value="1"/>
</dbReference>
<dbReference type="PANTHER" id="PTHR11715:SF3">
    <property type="entry name" value="GLYCINE CLEAVAGE SYSTEM H PROTEIN-RELATED"/>
    <property type="match status" value="1"/>
</dbReference>
<evidence type="ECO:0000313" key="2">
    <source>
        <dbReference type="EMBL" id="AWK74067.1"/>
    </source>
</evidence>
<proteinExistence type="predicted"/>
<dbReference type="InterPro" id="IPR002930">
    <property type="entry name" value="GCV_H"/>
</dbReference>
<dbReference type="Proteomes" id="UP000245711">
    <property type="component" value="Chromosome"/>
</dbReference>
<keyword evidence="1" id="KW-0450">Lipoyl</keyword>
<dbReference type="GO" id="GO:0009249">
    <property type="term" value="P:protein lipoylation"/>
    <property type="evidence" value="ECO:0007669"/>
    <property type="project" value="TreeGrafter"/>
</dbReference>
<dbReference type="RefSeq" id="WP_109332687.1">
    <property type="nucleotide sequence ID" value="NZ_CP021354.1"/>
</dbReference>
<dbReference type="CDD" id="cd06848">
    <property type="entry name" value="GCS_H"/>
    <property type="match status" value="1"/>
</dbReference>
<reference evidence="2 3" key="1">
    <citation type="submission" date="2017-05" db="EMBL/GenBank/DDBJ databases">
        <title>Isolation of Rhodococcus sp. S2-17 biodegrading of BP-3.</title>
        <authorList>
            <person name="Lee Y."/>
            <person name="Kim K.H."/>
            <person name="Chun B.H."/>
            <person name="Jung H.S."/>
            <person name="Jeon C.O."/>
        </authorList>
    </citation>
    <scope>NUCLEOTIDE SEQUENCE [LARGE SCALE GENOMIC DNA]</scope>
    <source>
        <strain evidence="2 3">S2-17</strain>
    </source>
</reference>
<name>A0A2S2BZL5_9NOCA</name>
<dbReference type="EMBL" id="CP021354">
    <property type="protein sequence ID" value="AWK74067.1"/>
    <property type="molecule type" value="Genomic_DNA"/>
</dbReference>
<dbReference type="Pfam" id="PF01597">
    <property type="entry name" value="GCV_H"/>
    <property type="match status" value="1"/>
</dbReference>
<dbReference type="GO" id="GO:0019464">
    <property type="term" value="P:glycine decarboxylation via glycine cleavage system"/>
    <property type="evidence" value="ECO:0007669"/>
    <property type="project" value="InterPro"/>
</dbReference>
<dbReference type="Gene3D" id="2.40.50.100">
    <property type="match status" value="1"/>
</dbReference>